<evidence type="ECO:0000256" key="1">
    <source>
        <dbReference type="SAM" id="SignalP"/>
    </source>
</evidence>
<dbReference type="EMBL" id="KL250540">
    <property type="protein sequence ID" value="KGB33280.1"/>
    <property type="molecule type" value="Genomic_DNA"/>
</dbReference>
<organism evidence="2">
    <name type="scientific">Schistosoma haematobium</name>
    <name type="common">Blood fluke</name>
    <dbReference type="NCBI Taxonomy" id="6185"/>
    <lineage>
        <taxon>Eukaryota</taxon>
        <taxon>Metazoa</taxon>
        <taxon>Spiralia</taxon>
        <taxon>Lophotrochozoa</taxon>
        <taxon>Platyhelminthes</taxon>
        <taxon>Trematoda</taxon>
        <taxon>Digenea</taxon>
        <taxon>Strigeidida</taxon>
        <taxon>Schistosomatoidea</taxon>
        <taxon>Schistosomatidae</taxon>
        <taxon>Schistosoma</taxon>
    </lineage>
</organism>
<keyword evidence="1" id="KW-0732">Signal</keyword>
<dbReference type="AlphaFoldDB" id="A0A094ZFR9"/>
<sequence>MLIFGILCHLCLTGTVLTTCHRFYAIETDLSEVEVNDLVGGFGGTVTGSLPHQNVYEISYSECSEYERPSFGFLKRSRRSDHETFQESIKSHPKVRGLRLILYGKKAPVFVHFAH</sequence>
<accession>A0A094ZFR9</accession>
<reference evidence="2" key="1">
    <citation type="journal article" date="2012" name="Nat. Genet.">
        <title>Whole-genome sequence of Schistosoma haematobium.</title>
        <authorList>
            <person name="Young N.D."/>
            <person name="Jex A.R."/>
            <person name="Li B."/>
            <person name="Liu S."/>
            <person name="Yang L."/>
            <person name="Xiong Z."/>
            <person name="Li Y."/>
            <person name="Cantacessi C."/>
            <person name="Hall R.S."/>
            <person name="Xu X."/>
            <person name="Chen F."/>
            <person name="Wu X."/>
            <person name="Zerlotini A."/>
            <person name="Oliveira G."/>
            <person name="Hofmann A."/>
            <person name="Zhang G."/>
            <person name="Fang X."/>
            <person name="Kang Y."/>
            <person name="Campbell B.E."/>
            <person name="Loukas A."/>
            <person name="Ranganathan S."/>
            <person name="Rollinson D."/>
            <person name="Rinaldi G."/>
            <person name="Brindley P.J."/>
            <person name="Yang H."/>
            <person name="Wang J."/>
            <person name="Wang J."/>
            <person name="Gasser R.B."/>
        </authorList>
    </citation>
    <scope>NUCLEOTIDE SEQUENCE [LARGE SCALE GENOMIC DNA]</scope>
</reference>
<name>A0A094ZFR9_SCHHA</name>
<gene>
    <name evidence="2" type="ORF">MS3_01432</name>
</gene>
<feature type="chain" id="PRO_5001912501" evidence="1">
    <location>
        <begin position="19"/>
        <end position="115"/>
    </location>
</feature>
<feature type="signal peptide" evidence="1">
    <location>
        <begin position="1"/>
        <end position="18"/>
    </location>
</feature>
<protein>
    <submittedName>
        <fullName evidence="2">Uncharacterized protein</fullName>
    </submittedName>
</protein>
<proteinExistence type="predicted"/>
<evidence type="ECO:0000313" key="2">
    <source>
        <dbReference type="EMBL" id="KGB33280.1"/>
    </source>
</evidence>